<dbReference type="AlphaFoldDB" id="A0AAP5KTH8"/>
<dbReference type="GO" id="GO:0005886">
    <property type="term" value="C:plasma membrane"/>
    <property type="evidence" value="ECO:0007669"/>
    <property type="project" value="UniProtKB-SubCell"/>
</dbReference>
<dbReference type="Proteomes" id="UP001245561">
    <property type="component" value="Unassembled WGS sequence"/>
</dbReference>
<keyword evidence="2 6" id="KW-1003">Cell membrane</keyword>
<feature type="domain" description="VTT" evidence="7">
    <location>
        <begin position="60"/>
        <end position="177"/>
    </location>
</feature>
<feature type="transmembrane region" description="Helical" evidence="6">
    <location>
        <begin position="158"/>
        <end position="178"/>
    </location>
</feature>
<evidence type="ECO:0000313" key="8">
    <source>
        <dbReference type="EMBL" id="MDT2595688.1"/>
    </source>
</evidence>
<comment type="similarity">
    <text evidence="6">Belongs to the TVP38/TMEM64 family.</text>
</comment>
<evidence type="ECO:0000256" key="5">
    <source>
        <dbReference type="ARBA" id="ARBA00023136"/>
    </source>
</evidence>
<name>A0AAP5KTH8_9ENTE</name>
<comment type="subcellular location">
    <subcellularLocation>
        <location evidence="1 6">Cell membrane</location>
        <topology evidence="1 6">Multi-pass membrane protein</topology>
    </subcellularLocation>
</comment>
<comment type="caution">
    <text evidence="9">The sequence shown here is derived from an EMBL/GenBank/DDBJ whole genome shotgun (WGS) entry which is preliminary data.</text>
</comment>
<reference evidence="9 11" key="1">
    <citation type="submission" date="2023-03" db="EMBL/GenBank/DDBJ databases">
        <authorList>
            <person name="Shen W."/>
            <person name="Cai J."/>
        </authorList>
    </citation>
    <scope>NUCLEOTIDE SEQUENCE</scope>
    <source>
        <strain evidence="9">P55-2</strain>
        <strain evidence="8 11">P72-2</strain>
    </source>
</reference>
<evidence type="ECO:0000256" key="6">
    <source>
        <dbReference type="RuleBase" id="RU366058"/>
    </source>
</evidence>
<comment type="caution">
    <text evidence="6">Lacks conserved residue(s) required for the propagation of feature annotation.</text>
</comment>
<dbReference type="EMBL" id="JARPYT010000002">
    <property type="protein sequence ID" value="MDT2636300.1"/>
    <property type="molecule type" value="Genomic_DNA"/>
</dbReference>
<protein>
    <recommendedName>
        <fullName evidence="6">TVP38/TMEM64 family membrane protein</fullName>
    </recommendedName>
</protein>
<keyword evidence="4 6" id="KW-1133">Transmembrane helix</keyword>
<feature type="transmembrane region" description="Helical" evidence="6">
    <location>
        <begin position="184"/>
        <end position="206"/>
    </location>
</feature>
<dbReference type="EMBL" id="JARPYR010000002">
    <property type="protein sequence ID" value="MDT2595688.1"/>
    <property type="molecule type" value="Genomic_DNA"/>
</dbReference>
<dbReference type="InterPro" id="IPR032816">
    <property type="entry name" value="VTT_dom"/>
</dbReference>
<sequence length="225" mass="24962">MKKILIFISLVLVVIFLAYQFGLVDLLTDITKLRMYLENLGWWGYFIFIMLSIIVAVFLLPGQFLAIVGGLAYGGFIGGLLTVIGASIGASISFVIGKYVARDYILQRFSQEPAFQKIEQGVRENGLSFLIFTRLVPIFPFAIQSYAYAMTPMSVKKFSFISCLTMIPASFIYAFMASEIASKGVSVTLLLELTAAGVLLALLAYLPKKISKKINQLSTEYKKVK</sequence>
<evidence type="ECO:0000256" key="1">
    <source>
        <dbReference type="ARBA" id="ARBA00004651"/>
    </source>
</evidence>
<evidence type="ECO:0000313" key="9">
    <source>
        <dbReference type="EMBL" id="MDT2636300.1"/>
    </source>
</evidence>
<organism evidence="9 10">
    <name type="scientific">Enterococcus dongliensis</name>
    <dbReference type="NCBI Taxonomy" id="2559925"/>
    <lineage>
        <taxon>Bacteria</taxon>
        <taxon>Bacillati</taxon>
        <taxon>Bacillota</taxon>
        <taxon>Bacilli</taxon>
        <taxon>Lactobacillales</taxon>
        <taxon>Enterococcaceae</taxon>
        <taxon>Enterococcus</taxon>
    </lineage>
</organism>
<dbReference type="PANTHER" id="PTHR12677:SF59">
    <property type="entry name" value="GOLGI APPARATUS MEMBRANE PROTEIN TVP38-RELATED"/>
    <property type="match status" value="1"/>
</dbReference>
<dbReference type="Pfam" id="PF09335">
    <property type="entry name" value="VTT_dom"/>
    <property type="match status" value="1"/>
</dbReference>
<keyword evidence="3 6" id="KW-0812">Transmembrane</keyword>
<dbReference type="RefSeq" id="WP_137603202.1">
    <property type="nucleotide sequence ID" value="NZ_JARPYR010000002.1"/>
</dbReference>
<feature type="transmembrane region" description="Helical" evidence="6">
    <location>
        <begin position="72"/>
        <end position="96"/>
    </location>
</feature>
<evidence type="ECO:0000313" key="11">
    <source>
        <dbReference type="Proteomes" id="UP001256547"/>
    </source>
</evidence>
<dbReference type="PANTHER" id="PTHR12677">
    <property type="entry name" value="GOLGI APPARATUS MEMBRANE PROTEIN TVP38-RELATED"/>
    <property type="match status" value="1"/>
</dbReference>
<dbReference type="GeneID" id="86909555"/>
<proteinExistence type="inferred from homology"/>
<feature type="transmembrane region" description="Helical" evidence="6">
    <location>
        <begin position="42"/>
        <end position="60"/>
    </location>
</feature>
<evidence type="ECO:0000256" key="3">
    <source>
        <dbReference type="ARBA" id="ARBA00022692"/>
    </source>
</evidence>
<evidence type="ECO:0000259" key="7">
    <source>
        <dbReference type="Pfam" id="PF09335"/>
    </source>
</evidence>
<evidence type="ECO:0000256" key="4">
    <source>
        <dbReference type="ARBA" id="ARBA00022989"/>
    </source>
</evidence>
<dbReference type="Proteomes" id="UP001256547">
    <property type="component" value="Unassembled WGS sequence"/>
</dbReference>
<dbReference type="InterPro" id="IPR015414">
    <property type="entry name" value="TMEM64"/>
</dbReference>
<keyword evidence="5 6" id="KW-0472">Membrane</keyword>
<evidence type="ECO:0000313" key="10">
    <source>
        <dbReference type="Proteomes" id="UP001245561"/>
    </source>
</evidence>
<keyword evidence="11" id="KW-1185">Reference proteome</keyword>
<gene>
    <name evidence="9" type="ORF">P7D36_02075</name>
    <name evidence="8" type="ORF">P7D39_01385</name>
</gene>
<accession>A0AAP5KTH8</accession>
<evidence type="ECO:0000256" key="2">
    <source>
        <dbReference type="ARBA" id="ARBA00022475"/>
    </source>
</evidence>